<gene>
    <name evidence="1" type="ORF">DPV79_41315</name>
</gene>
<dbReference type="RefSeq" id="WP_113048164.1">
    <property type="nucleotide sequence ID" value="NZ_QMFZ01000097.1"/>
</dbReference>
<dbReference type="CDD" id="cd14744">
    <property type="entry name" value="PAAR_CT_2"/>
    <property type="match status" value="1"/>
</dbReference>
<evidence type="ECO:0000313" key="2">
    <source>
        <dbReference type="Proteomes" id="UP000252458"/>
    </source>
</evidence>
<dbReference type="EMBL" id="QMFZ01000097">
    <property type="protein sequence ID" value="RBB31315.1"/>
    <property type="molecule type" value="Genomic_DNA"/>
</dbReference>
<evidence type="ECO:0000313" key="1">
    <source>
        <dbReference type="EMBL" id="RBB31315.1"/>
    </source>
</evidence>
<name>A0A365QG85_9BURK</name>
<dbReference type="Pfam" id="PF05488">
    <property type="entry name" value="PAAR_motif"/>
    <property type="match status" value="1"/>
</dbReference>
<dbReference type="AlphaFoldDB" id="A0A365QG85"/>
<dbReference type="InterPro" id="IPR008727">
    <property type="entry name" value="PAAR_motif"/>
</dbReference>
<dbReference type="Proteomes" id="UP000252458">
    <property type="component" value="Unassembled WGS sequence"/>
</dbReference>
<reference evidence="1 2" key="1">
    <citation type="submission" date="2018-06" db="EMBL/GenBank/DDBJ databases">
        <title>Draft genome sequence of Burkholderia reimsis strain BE51 isolated from a French agricultural soil.</title>
        <authorList>
            <person name="Esmaeel Q."/>
        </authorList>
    </citation>
    <scope>NUCLEOTIDE SEQUENCE [LARGE SCALE GENOMIC DNA]</scope>
    <source>
        <strain evidence="1 2">BE51</strain>
    </source>
</reference>
<protein>
    <submittedName>
        <fullName evidence="1">PAAR domain-containing protein</fullName>
    </submittedName>
</protein>
<proteinExistence type="predicted"/>
<comment type="caution">
    <text evidence="1">The sequence shown here is derived from an EMBL/GenBank/DDBJ whole genome shotgun (WGS) entry which is preliminary data.</text>
</comment>
<sequence>MQDAQGRDMVRLGDTTDHGGEVIEATEELKHLGIAVALDGHMVKCPKCGGVFPLLASGPRTHRGRRVGYLGDRTGCGATVMRA</sequence>
<accession>A0A365QG85</accession>
<organism evidence="1 2">
    <name type="scientific">Burkholderia reimsis</name>
    <dbReference type="NCBI Taxonomy" id="2234132"/>
    <lineage>
        <taxon>Bacteria</taxon>
        <taxon>Pseudomonadati</taxon>
        <taxon>Pseudomonadota</taxon>
        <taxon>Betaproteobacteria</taxon>
        <taxon>Burkholderiales</taxon>
        <taxon>Burkholderiaceae</taxon>
        <taxon>Burkholderia</taxon>
    </lineage>
</organism>
<keyword evidence="2" id="KW-1185">Reference proteome</keyword>